<dbReference type="VEuPathDB" id="PlasmoDB:PKNH_0208000"/>
<feature type="domain" description="Schizont-infected cell agglutination extracellular beta" evidence="1">
    <location>
        <begin position="344"/>
        <end position="552"/>
    </location>
</feature>
<dbReference type="InterPro" id="IPR024290">
    <property type="entry name" value="SICA_extracell_a"/>
</dbReference>
<dbReference type="VEuPathDB" id="PlasmoDB:PKNH_0000400"/>
<feature type="domain" description="Schizont-infected cell agglutination extracellular alpha" evidence="3">
    <location>
        <begin position="36"/>
        <end position="202"/>
    </location>
</feature>
<gene>
    <name evidence="4" type="ORF">PKNOH_S090551606</name>
</gene>
<evidence type="ECO:0000259" key="1">
    <source>
        <dbReference type="Pfam" id="PF12878"/>
    </source>
</evidence>
<dbReference type="InterPro" id="IPR024288">
    <property type="entry name" value="SICA_C"/>
</dbReference>
<dbReference type="VEuPathDB" id="PlasmoDB:PKNH_0004000"/>
<feature type="domain" description="Schizont-infected cell agglutination extracellular beta" evidence="1">
    <location>
        <begin position="795"/>
        <end position="939"/>
    </location>
</feature>
<dbReference type="VEuPathDB" id="PlasmoDB:PKA1H_020019700"/>
<sequence>MVQALGFMVPGSGFKGIGLGFRVPVSGFRFHGSGFRLKDDLIGTWKILESWLMYSGSNEIAKLCDKSKGLWPRGNWPGYMELLCQPILEIKYFMNGIKTERKGHGDPKDIAPTIETLNEAQRYSRCIVGAVALYTIYGDHCKLKDVIEKIEEEISPKVDEKLEGYLRKDGGNLQNQLNKCEGIDIPTLLVGKALLQDKIKEWVREDRAKGKDEGGAWRAGGQLLWRMKQRCTNNRPNDIGKVEQVMGEAKENNKGSTATFLGIKSDDKSTEGALMSEIMEDDDKFSSSKLGEMLNTAVKEAMTGGKNINVDSLVQSIKKGAEKTVGEAEACTQKRSGNGVKDDLCRRVECVARHWEKIKEPTGTAEKTEPCERLSCIVQYLKTRDTAAATGAVPGTGGSTTPTNNFWEKENGDVAKLWQELSQAMIDNGKNNQSGCDGMTDASPSEQTACKFLHAGFKELYNPTTSSASTSSTTGDVLKNNPSFRQTMGCFLLHAYAKHMKDKAVCDIEEGIKQAFESWQDLSTKAAGACNDKDKKCIPCKWEEDNFKGCEIEKKGATGEKENVENKLKNIIDKDGNDPKMKEMAQKINEVTKLCDQVKCVTARWMSQNKAGGTGTRTWDEVWGQVQEQISPLRTALGSATKTNKGNVESYCQGLPQGVDKEACLLIAAGLKNLYDIQESDAVEASFKRTMRCVLLNAIADKLQHDNFPCKDEKKVSTGIDYAFKTKNKDIKDASDGCNDDNCFQCERYEDNFKNCKVNNTVEVKDKVEEVLKNEGKEEMTKINDQAIKDICKDNIISSSNWLLTGVLGGMKSNQEKVAHYCNDPTWNDDDAAGAANKTACKLVAGGLHYISSIQENYSLGKNGVGENKNPYDNQEYKQLGHCLALRAVVEEMKKRSKICDISKGIETAFSAASAIRKKHCTNNKPCIECKLDEDYNSCPSGTDPNVKIKDKLEELLPKKEKEVGSALTNITETSGNKGPSLCDRLQCLASRVEASSNPNANKVVGVLEGCSGYRMNVAGYRKKVAWCQYKFLGYSKKVAWCQNKVCEFWNDGVKPKLQAMFKQIEEKGSDTSRNNTNYATCGRFGDGNTDSVERKACNHIAEGLKYIKKNAKSDNDQLFEGTVACIALNMYANNIIKESQDKCPIDEAKITQMFNYWNIINNSSCLDSGGITNGCFKCNRLENSDFGGCHLSVADALVATSQNNCNTNATEAIKVRTEMKVLLEDNDPSKSIPQVKTTLSEITNTKSSFCTQLQCAAKQYYAKVKSKPPGNSTGVNWEEINDVVKEELTKLIGHITNEDKWKDVAALCGNVSSSTSNDTPGEEKAKQKACKLFASGLKHISEIKDDTNKDVVPLRKTMMCAALNLYADQLINKSTEQCPLDKQKMTDVIDATFLKSDAIMKNGGTSCSGVSNGTNSCFICTRHSPFPPCQIGSISTDKVKERMNELLEQKKSETKIDETLDKINSKDTFCTQIQCAIKQHYNKNKNKNGQSGVMTTPNWSEIENDAKGELSKLLGHMLQPSEQNAVTQYCQDYDWYTLGHKQSKTNKAACLLFAAGLKNIYVRGKGQVKGPSFEQTMGCLFLKEYAKQLKELAKKEKEYKVHPNCSVDSGINYAFSKSKNIMEEIRQCKENVNKDCFECKIDIDYDDCSIGNAKVGSEVNKMFEDPPNKNHMQQTLENTVCPILLTDILTPFLPLAPVSIGLSAMAYYLWKYFGPLGKGGARFRRSPAEIPGPSVQEQVLDHVQQDSSHEYRLVKERKPRSVPTRTKRSGRVNRRTIIEIHFEVLDECQKGDTQLNQKDFLELLVQEFMGSEFMEEEQVPKEEVLMEGVPLEGVPMESVPMERVPSLGSGFMV</sequence>
<proteinExistence type="predicted"/>
<comment type="caution">
    <text evidence="4">The sequence shown here is derived from an EMBL/GenBank/DDBJ whole genome shotgun (WGS) entry which is preliminary data.</text>
</comment>
<dbReference type="Pfam" id="PF12879">
    <property type="entry name" value="SICA_C"/>
    <property type="match status" value="1"/>
</dbReference>
<evidence type="ECO:0000259" key="2">
    <source>
        <dbReference type="Pfam" id="PF12879"/>
    </source>
</evidence>
<feature type="domain" description="Schizont-infected cell agglutination extracellular beta" evidence="1">
    <location>
        <begin position="981"/>
        <end position="1191"/>
    </location>
</feature>
<evidence type="ECO:0000313" key="5">
    <source>
        <dbReference type="Proteomes" id="UP000195012"/>
    </source>
</evidence>
<evidence type="ECO:0000259" key="3">
    <source>
        <dbReference type="Pfam" id="PF12887"/>
    </source>
</evidence>
<feature type="domain" description="Schizont-infected cell agglutination extracellular beta" evidence="1">
    <location>
        <begin position="1249"/>
        <end position="1432"/>
    </location>
</feature>
<evidence type="ECO:0000313" key="4">
    <source>
        <dbReference type="EMBL" id="OTN66501.1"/>
    </source>
</evidence>
<dbReference type="EMBL" id="NETL01000023">
    <property type="protein sequence ID" value="OTN66501.1"/>
    <property type="molecule type" value="Genomic_DNA"/>
</dbReference>
<dbReference type="Proteomes" id="UP000195012">
    <property type="component" value="Unassembled WGS sequence"/>
</dbReference>
<protein>
    <submittedName>
        <fullName evidence="4">SICAvar type I</fullName>
    </submittedName>
</protein>
<reference evidence="4 5" key="1">
    <citation type="submission" date="2017-05" db="EMBL/GenBank/DDBJ databases">
        <title>PacBio assembly of a Plasmodium knowlesi genome sequence with Hi-C correction and manual annotation of the SICAvar gene family.</title>
        <authorList>
            <person name="Lapp S.A."/>
            <person name="Geraldo J.A."/>
            <person name="Chien J.-T."/>
            <person name="Ay F."/>
            <person name="Pakala S.B."/>
            <person name="Batugedara G."/>
            <person name="Humphrey J.C."/>
            <person name="Debarry J.D."/>
            <person name="Le Roch K.G."/>
            <person name="Galinski M.R."/>
            <person name="Kissinger J.C."/>
        </authorList>
    </citation>
    <scope>NUCLEOTIDE SEQUENCE [LARGE SCALE GENOMIC DNA]</scope>
    <source>
        <strain evidence="5">Malayan Strain Pk1 (A+)</strain>
    </source>
</reference>
<feature type="domain" description="Schizont-infected cell agglutination extracellular beta" evidence="1">
    <location>
        <begin position="593"/>
        <end position="758"/>
    </location>
</feature>
<dbReference type="InterPro" id="IPR024285">
    <property type="entry name" value="SICA_extracell_b"/>
</dbReference>
<dbReference type="Pfam" id="PF12887">
    <property type="entry name" value="SICA_alpha"/>
    <property type="match status" value="1"/>
</dbReference>
<dbReference type="VEuPathDB" id="PlasmoDB:PKA1H_010023800"/>
<dbReference type="VEuPathDB" id="PlasmoDB:PKA1H_020013300"/>
<dbReference type="VEuPathDB" id="PlasmoDB:PKNOH_S090551606"/>
<feature type="domain" description="Schizont-infected cell agglutination C-terminal" evidence="2">
    <location>
        <begin position="1712"/>
        <end position="1853"/>
    </location>
</feature>
<feature type="domain" description="Schizont-infected cell agglutination extracellular beta" evidence="1">
    <location>
        <begin position="1469"/>
        <end position="1651"/>
    </location>
</feature>
<accession>A0A1Y3DNQ7</accession>
<dbReference type="VEuPathDB" id="PlasmoDB:PKA1H_020005000"/>
<dbReference type="Pfam" id="PF12878">
    <property type="entry name" value="SICA_beta"/>
    <property type="match status" value="6"/>
</dbReference>
<organism evidence="4 5">
    <name type="scientific">Plasmodium knowlesi</name>
    <dbReference type="NCBI Taxonomy" id="5850"/>
    <lineage>
        <taxon>Eukaryota</taxon>
        <taxon>Sar</taxon>
        <taxon>Alveolata</taxon>
        <taxon>Apicomplexa</taxon>
        <taxon>Aconoidasida</taxon>
        <taxon>Haemosporida</taxon>
        <taxon>Plasmodiidae</taxon>
        <taxon>Plasmodium</taxon>
        <taxon>Plasmodium (Plasmodium)</taxon>
    </lineage>
</organism>
<name>A0A1Y3DNQ7_PLAKN</name>